<evidence type="ECO:0000313" key="7">
    <source>
        <dbReference type="Proteomes" id="UP000247792"/>
    </source>
</evidence>
<comment type="subcellular location">
    <subcellularLocation>
        <location evidence="1">Cell envelope</location>
    </subcellularLocation>
</comment>
<feature type="chain" id="PRO_5016337779" evidence="4">
    <location>
        <begin position="26"/>
        <end position="180"/>
    </location>
</feature>
<dbReference type="Proteomes" id="UP000247792">
    <property type="component" value="Unassembled WGS sequence"/>
</dbReference>
<dbReference type="PROSITE" id="PS51352">
    <property type="entry name" value="THIOREDOXIN_2"/>
    <property type="match status" value="1"/>
</dbReference>
<evidence type="ECO:0000256" key="1">
    <source>
        <dbReference type="ARBA" id="ARBA00004196"/>
    </source>
</evidence>
<accession>A0A318J5V5</accession>
<evidence type="ECO:0000256" key="2">
    <source>
        <dbReference type="ARBA" id="ARBA00022748"/>
    </source>
</evidence>
<gene>
    <name evidence="6" type="ORF">DFR42_12318</name>
</gene>
<evidence type="ECO:0000256" key="3">
    <source>
        <dbReference type="ARBA" id="ARBA00023284"/>
    </source>
</evidence>
<evidence type="ECO:0000259" key="5">
    <source>
        <dbReference type="PROSITE" id="PS51352"/>
    </source>
</evidence>
<dbReference type="Pfam" id="PF08534">
    <property type="entry name" value="Redoxin"/>
    <property type="match status" value="1"/>
</dbReference>
<dbReference type="CDD" id="cd02966">
    <property type="entry name" value="TlpA_like_family"/>
    <property type="match status" value="1"/>
</dbReference>
<dbReference type="GO" id="GO:0030313">
    <property type="term" value="C:cell envelope"/>
    <property type="evidence" value="ECO:0007669"/>
    <property type="project" value="UniProtKB-SubCell"/>
</dbReference>
<protein>
    <submittedName>
        <fullName evidence="6">Thiol-disulfide isomerase/thioredoxin</fullName>
    </submittedName>
</protein>
<evidence type="ECO:0000256" key="4">
    <source>
        <dbReference type="SAM" id="SignalP"/>
    </source>
</evidence>
<dbReference type="PANTHER" id="PTHR42852:SF17">
    <property type="entry name" value="THIOREDOXIN-LIKE PROTEIN HI_1115"/>
    <property type="match status" value="1"/>
</dbReference>
<dbReference type="Gene3D" id="3.40.30.10">
    <property type="entry name" value="Glutaredoxin"/>
    <property type="match status" value="1"/>
</dbReference>
<name>A0A318J5V5_9BURK</name>
<dbReference type="InterPro" id="IPR013740">
    <property type="entry name" value="Redoxin"/>
</dbReference>
<keyword evidence="4" id="KW-0732">Signal</keyword>
<dbReference type="InterPro" id="IPR013766">
    <property type="entry name" value="Thioredoxin_domain"/>
</dbReference>
<dbReference type="GO" id="GO:0016853">
    <property type="term" value="F:isomerase activity"/>
    <property type="evidence" value="ECO:0007669"/>
    <property type="project" value="UniProtKB-KW"/>
</dbReference>
<dbReference type="GO" id="GO:0017004">
    <property type="term" value="P:cytochrome complex assembly"/>
    <property type="evidence" value="ECO:0007669"/>
    <property type="project" value="UniProtKB-KW"/>
</dbReference>
<keyword evidence="3" id="KW-0676">Redox-active center</keyword>
<organism evidence="6 7">
    <name type="scientific">Undibacterium pigrum</name>
    <dbReference type="NCBI Taxonomy" id="401470"/>
    <lineage>
        <taxon>Bacteria</taxon>
        <taxon>Pseudomonadati</taxon>
        <taxon>Pseudomonadota</taxon>
        <taxon>Betaproteobacteria</taxon>
        <taxon>Burkholderiales</taxon>
        <taxon>Oxalobacteraceae</taxon>
        <taxon>Undibacterium</taxon>
    </lineage>
</organism>
<dbReference type="SUPFAM" id="SSF52833">
    <property type="entry name" value="Thioredoxin-like"/>
    <property type="match status" value="1"/>
</dbReference>
<dbReference type="OrthoDB" id="9811352at2"/>
<dbReference type="InterPro" id="IPR050553">
    <property type="entry name" value="Thioredoxin_ResA/DsbE_sf"/>
</dbReference>
<dbReference type="PANTHER" id="PTHR42852">
    <property type="entry name" value="THIOL:DISULFIDE INTERCHANGE PROTEIN DSBE"/>
    <property type="match status" value="1"/>
</dbReference>
<dbReference type="AlphaFoldDB" id="A0A318J5V5"/>
<feature type="signal peptide" evidence="4">
    <location>
        <begin position="1"/>
        <end position="25"/>
    </location>
</feature>
<dbReference type="PROSITE" id="PS00194">
    <property type="entry name" value="THIOREDOXIN_1"/>
    <property type="match status" value="1"/>
</dbReference>
<dbReference type="RefSeq" id="WP_110258365.1">
    <property type="nucleotide sequence ID" value="NZ_QJKB01000023.1"/>
</dbReference>
<dbReference type="InterPro" id="IPR036249">
    <property type="entry name" value="Thioredoxin-like_sf"/>
</dbReference>
<proteinExistence type="predicted"/>
<dbReference type="InterPro" id="IPR017937">
    <property type="entry name" value="Thioredoxin_CS"/>
</dbReference>
<feature type="domain" description="Thioredoxin" evidence="5">
    <location>
        <begin position="27"/>
        <end position="176"/>
    </location>
</feature>
<reference evidence="6 7" key="1">
    <citation type="submission" date="2018-05" db="EMBL/GenBank/DDBJ databases">
        <title>Genomic Encyclopedia of Type Strains, Phase IV (KMG-IV): sequencing the most valuable type-strain genomes for metagenomic binning, comparative biology and taxonomic classification.</title>
        <authorList>
            <person name="Goeker M."/>
        </authorList>
    </citation>
    <scope>NUCLEOTIDE SEQUENCE [LARGE SCALE GENOMIC DNA]</scope>
    <source>
        <strain evidence="6 7">DSM 19792</strain>
    </source>
</reference>
<comment type="caution">
    <text evidence="6">The sequence shown here is derived from an EMBL/GenBank/DDBJ whole genome shotgun (WGS) entry which is preliminary data.</text>
</comment>
<keyword evidence="7" id="KW-1185">Reference proteome</keyword>
<evidence type="ECO:0000313" key="6">
    <source>
        <dbReference type="EMBL" id="PXX34969.1"/>
    </source>
</evidence>
<dbReference type="EMBL" id="QJKB01000023">
    <property type="protein sequence ID" value="PXX34969.1"/>
    <property type="molecule type" value="Genomic_DNA"/>
</dbReference>
<sequence>MLSMSKLLALTIIVVSSLNAQFAQAASKEVFPAQPALAGTMLNGKPFKLDTGKGEVILVTFWATWCPTCQAEMPTFRKFYEANKKSGFELVAVSIDDAMSDIDDYAKQAKWLSKANQGFPSLWRNASDYQDNFGKVFATPTVFLIGRDGKVLESFKGGIKPAQWAHIKAIIQKHPPSAKS</sequence>
<keyword evidence="2" id="KW-0201">Cytochrome c-type biogenesis</keyword>
<dbReference type="GO" id="GO:0015036">
    <property type="term" value="F:disulfide oxidoreductase activity"/>
    <property type="evidence" value="ECO:0007669"/>
    <property type="project" value="UniProtKB-ARBA"/>
</dbReference>
<keyword evidence="6" id="KW-0413">Isomerase</keyword>